<dbReference type="RefSeq" id="WP_127743522.1">
    <property type="nucleotide sequence ID" value="NZ_SACN01000001.1"/>
</dbReference>
<reference evidence="2 3" key="1">
    <citation type="submission" date="2019-01" db="EMBL/GenBank/DDBJ databases">
        <authorList>
            <person name="Chen W.-M."/>
        </authorList>
    </citation>
    <scope>NUCLEOTIDE SEQUENCE [LARGE SCALE GENOMIC DNA]</scope>
    <source>
        <strain evidence="2 3">CCP-7</strain>
    </source>
</reference>
<comment type="caution">
    <text evidence="2">The sequence shown here is derived from an EMBL/GenBank/DDBJ whole genome shotgun (WGS) entry which is preliminary data.</text>
</comment>
<evidence type="ECO:0000313" key="2">
    <source>
        <dbReference type="EMBL" id="RVT94231.1"/>
    </source>
</evidence>
<accession>A0A437M942</accession>
<evidence type="ECO:0000313" key="3">
    <source>
        <dbReference type="Proteomes" id="UP000282971"/>
    </source>
</evidence>
<dbReference type="InterPro" id="IPR006860">
    <property type="entry name" value="FecR"/>
</dbReference>
<name>A0A437M942_9SPHN</name>
<evidence type="ECO:0000259" key="1">
    <source>
        <dbReference type="Pfam" id="PF04773"/>
    </source>
</evidence>
<dbReference type="Proteomes" id="UP000282971">
    <property type="component" value="Unassembled WGS sequence"/>
</dbReference>
<dbReference type="InterPro" id="IPR012373">
    <property type="entry name" value="Ferrdict_sens_TM"/>
</dbReference>
<keyword evidence="3" id="KW-1185">Reference proteome</keyword>
<gene>
    <name evidence="2" type="ORF">EOD43_10365</name>
</gene>
<dbReference type="AlphaFoldDB" id="A0A437M942"/>
<dbReference type="OrthoDB" id="9798846at2"/>
<dbReference type="GO" id="GO:0016989">
    <property type="term" value="F:sigma factor antagonist activity"/>
    <property type="evidence" value="ECO:0007669"/>
    <property type="project" value="TreeGrafter"/>
</dbReference>
<dbReference type="Pfam" id="PF04773">
    <property type="entry name" value="FecR"/>
    <property type="match status" value="1"/>
</dbReference>
<dbReference type="PANTHER" id="PTHR30273:SF2">
    <property type="entry name" value="PROTEIN FECR"/>
    <property type="match status" value="1"/>
</dbReference>
<sequence>MPKVATLAVAAAACVMLVGPQAILRLRADHISPHGEISRVALADGSVAMLDSDSAIAVDYDGSERHVRLLEGRAWFQVRHGDARPFRVAAGDGVTEDVGTAFEVDATGDQVRVGVTEGAVRVSGRQGKALDLRAGDRGGYAGDRAAIPISGDRDDIAGWRRGELLMRSMPLDTAIHAIARYRSAPVFLWGDFAAAAPVSGSFRTDQPEDALATLIVMRGLDQVRLPGGVLILRPKRAV</sequence>
<organism evidence="2 3">
    <name type="scientific">Sphingomonas crocodyli</name>
    <dbReference type="NCBI Taxonomy" id="1979270"/>
    <lineage>
        <taxon>Bacteria</taxon>
        <taxon>Pseudomonadati</taxon>
        <taxon>Pseudomonadota</taxon>
        <taxon>Alphaproteobacteria</taxon>
        <taxon>Sphingomonadales</taxon>
        <taxon>Sphingomonadaceae</taxon>
        <taxon>Sphingomonas</taxon>
    </lineage>
</organism>
<dbReference type="EMBL" id="SACN01000001">
    <property type="protein sequence ID" value="RVT94231.1"/>
    <property type="molecule type" value="Genomic_DNA"/>
</dbReference>
<dbReference type="PANTHER" id="PTHR30273">
    <property type="entry name" value="PERIPLASMIC SIGNAL SENSOR AND SIGMA FACTOR ACTIVATOR FECR-RELATED"/>
    <property type="match status" value="1"/>
</dbReference>
<dbReference type="Gene3D" id="2.60.120.1440">
    <property type="match status" value="1"/>
</dbReference>
<feature type="domain" description="FecR protein" evidence="1">
    <location>
        <begin position="33"/>
        <end position="121"/>
    </location>
</feature>
<protein>
    <submittedName>
        <fullName evidence="2">Iron dicitrate transport regulator FecR</fullName>
    </submittedName>
</protein>
<proteinExistence type="predicted"/>